<evidence type="ECO:0000313" key="3">
    <source>
        <dbReference type="Proteomes" id="UP001165190"/>
    </source>
</evidence>
<dbReference type="Gene3D" id="3.60.10.10">
    <property type="entry name" value="Endonuclease/exonuclease/phosphatase"/>
    <property type="match status" value="1"/>
</dbReference>
<dbReference type="InterPro" id="IPR005135">
    <property type="entry name" value="Endo/exonuclease/phosphatase"/>
</dbReference>
<dbReference type="CDD" id="cd01650">
    <property type="entry name" value="RT_nLTR_like"/>
    <property type="match status" value="1"/>
</dbReference>
<feature type="domain" description="Reverse transcriptase" evidence="1">
    <location>
        <begin position="473"/>
        <end position="754"/>
    </location>
</feature>
<dbReference type="PROSITE" id="PS50878">
    <property type="entry name" value="RT_POL"/>
    <property type="match status" value="1"/>
</dbReference>
<dbReference type="Proteomes" id="UP001165190">
    <property type="component" value="Unassembled WGS sequence"/>
</dbReference>
<evidence type="ECO:0000259" key="1">
    <source>
        <dbReference type="PROSITE" id="PS50878"/>
    </source>
</evidence>
<dbReference type="SUPFAM" id="SSF56219">
    <property type="entry name" value="DNase I-like"/>
    <property type="match status" value="1"/>
</dbReference>
<keyword evidence="3" id="KW-1185">Reference proteome</keyword>
<name>A0A9W7MDP0_HIBTR</name>
<dbReference type="PANTHER" id="PTHR33116">
    <property type="entry name" value="REVERSE TRANSCRIPTASE ZINC-BINDING DOMAIN-CONTAINING PROTEIN-RELATED-RELATED"/>
    <property type="match status" value="1"/>
</dbReference>
<dbReference type="InterPro" id="IPR043502">
    <property type="entry name" value="DNA/RNA_pol_sf"/>
</dbReference>
<dbReference type="EMBL" id="BSYR01000035">
    <property type="protein sequence ID" value="GMJ00023.1"/>
    <property type="molecule type" value="Genomic_DNA"/>
</dbReference>
<dbReference type="AlphaFoldDB" id="A0A9W7MDP0"/>
<dbReference type="PANTHER" id="PTHR33116:SF70">
    <property type="entry name" value="NON-LTR RETROELEMENT REVERSE TRANSCRIPTASE-LIKE PROTEIN"/>
    <property type="match status" value="1"/>
</dbReference>
<dbReference type="SUPFAM" id="SSF56672">
    <property type="entry name" value="DNA/RNA polymerases"/>
    <property type="match status" value="1"/>
</dbReference>
<accession>A0A9W7MDP0</accession>
<evidence type="ECO:0000313" key="2">
    <source>
        <dbReference type="EMBL" id="GMJ00023.1"/>
    </source>
</evidence>
<dbReference type="OrthoDB" id="1002131at2759"/>
<sequence length="1004" mass="114016">MINFLMWNIQGAASSSFRDHLRRISASANPSIGALMETRMSGMRADRIVNRLGFQSSFRVEAQGFSGGIWLLWNGNVHVHILSVSNQFIHMKVQGIALSCPLILTVVYASPQVQYRRYLWDQLSTINPGLDHLWLIGGDFNAILHLDDRRGGQVRRLCISRDFQSFVFSNALQEVEFKEPRFTWARGDLYERLDRCMVNLKWMEYFPNSIVRHLDRIGSDHRPILLCMDLHGLPQVAKPFRFVQSWQASAEFTPFLEKSWDKLLSLDENISNLQQKLPHWQADCIGSLGKRKRRILARLKGIDKALGHRYSRSLSEPEKVLKGELDDILAMEESEWRQKARCDWIDDGDRNTKYYHAMASGRRKHNTVVCLKDDSGNWVSDPSLLKRAALDFYTKLFSSEGSSGYAYNCRGYFRGFHQRDLSALEMVVSREEISSALFQMSPSKAPGIDGFHASFYQKNWSIVGDVVCKTIQRMFSSGVVDPDLNRTLLVLLPKVDSPESISQFQPIGLCTVVYKILSKVVVNRLKPFLPDWITENQTSFVPGRSITDNIVIAQEIIHSMRTRKGKMGWFDIKVDLEKAYDRLEWSFIDDTLSDIGVPDHLRSLIMSCVSSVSTQILWNGDTSDSFKPTRGIHQGDPLSPYLFVLCMERLAQAIQREVDQGTWKAFQFKRNGPLISHLFFADDLVLFAEASLEQFDVVSRVLREFCECSGHKVSISKTNIFFSPNIHIALQEDISDAFGFQCVSDLGRYLGVPLIHGRVTKATYRYVIQKVADRLAGWKVSLLSFAGCIVLAKSVLSSIPMYVMQSIRLPRYVCDEIERLIRNFIWGHSNESKGSHAVNWTVVCSPISEGGLGIKRMEHQNSAFLLKLGFIMVSDPSRLWVKVMRAKYGIQEITPTSLPNVRGSRLWQGIRLLWSDLRQNIVWNVGDGKLIDFWNDAWVSSFGPLVHHVSPGSGNIDRGTVKDMVDEGGQWKWGELAGRLPETVLQGLAATKPPIDIGVPDYPG</sequence>
<dbReference type="Pfam" id="PF03372">
    <property type="entry name" value="Exo_endo_phos"/>
    <property type="match status" value="1"/>
</dbReference>
<dbReference type="InterPro" id="IPR036691">
    <property type="entry name" value="Endo/exonu/phosph_ase_sf"/>
</dbReference>
<reference evidence="2" key="1">
    <citation type="submission" date="2023-05" db="EMBL/GenBank/DDBJ databases">
        <title>Genome and transcriptome analyses reveal genes involved in the formation of fine ridges on petal epidermal cells in Hibiscus trionum.</title>
        <authorList>
            <person name="Koshimizu S."/>
            <person name="Masuda S."/>
            <person name="Ishii T."/>
            <person name="Shirasu K."/>
            <person name="Hoshino A."/>
            <person name="Arita M."/>
        </authorList>
    </citation>
    <scope>NUCLEOTIDE SEQUENCE</scope>
    <source>
        <strain evidence="2">Hamamatsu line</strain>
    </source>
</reference>
<gene>
    <name evidence="2" type="ORF">HRI_003671500</name>
</gene>
<protein>
    <recommendedName>
        <fullName evidence="1">Reverse transcriptase domain-containing protein</fullName>
    </recommendedName>
</protein>
<organism evidence="2 3">
    <name type="scientific">Hibiscus trionum</name>
    <name type="common">Flower of an hour</name>
    <dbReference type="NCBI Taxonomy" id="183268"/>
    <lineage>
        <taxon>Eukaryota</taxon>
        <taxon>Viridiplantae</taxon>
        <taxon>Streptophyta</taxon>
        <taxon>Embryophyta</taxon>
        <taxon>Tracheophyta</taxon>
        <taxon>Spermatophyta</taxon>
        <taxon>Magnoliopsida</taxon>
        <taxon>eudicotyledons</taxon>
        <taxon>Gunneridae</taxon>
        <taxon>Pentapetalae</taxon>
        <taxon>rosids</taxon>
        <taxon>malvids</taxon>
        <taxon>Malvales</taxon>
        <taxon>Malvaceae</taxon>
        <taxon>Malvoideae</taxon>
        <taxon>Hibiscus</taxon>
    </lineage>
</organism>
<comment type="caution">
    <text evidence="2">The sequence shown here is derived from an EMBL/GenBank/DDBJ whole genome shotgun (WGS) entry which is preliminary data.</text>
</comment>
<dbReference type="InterPro" id="IPR000477">
    <property type="entry name" value="RT_dom"/>
</dbReference>
<dbReference type="GO" id="GO:0003824">
    <property type="term" value="F:catalytic activity"/>
    <property type="evidence" value="ECO:0007669"/>
    <property type="project" value="InterPro"/>
</dbReference>
<proteinExistence type="predicted"/>
<dbReference type="Pfam" id="PF00078">
    <property type="entry name" value="RVT_1"/>
    <property type="match status" value="1"/>
</dbReference>